<evidence type="ECO:0000313" key="2">
    <source>
        <dbReference type="Proteomes" id="UP000011668"/>
    </source>
</evidence>
<accession>L8X640</accession>
<keyword evidence="2" id="KW-1185">Reference proteome</keyword>
<comment type="caution">
    <text evidence="1">The sequence shown here is derived from an EMBL/GenBank/DDBJ whole genome shotgun (WGS) entry which is preliminary data.</text>
</comment>
<dbReference type="HOGENOM" id="CLU_3088919_0_0_1"/>
<reference evidence="1 2" key="1">
    <citation type="journal article" date="2013" name="Nat. Commun.">
        <title>The evolution and pathogenic mechanisms of the rice sheath blight pathogen.</title>
        <authorList>
            <person name="Zheng A."/>
            <person name="Lin R."/>
            <person name="Xu L."/>
            <person name="Qin P."/>
            <person name="Tang C."/>
            <person name="Ai P."/>
            <person name="Zhang D."/>
            <person name="Liu Y."/>
            <person name="Sun Z."/>
            <person name="Feng H."/>
            <person name="Wang Y."/>
            <person name="Chen Y."/>
            <person name="Liang X."/>
            <person name="Fu R."/>
            <person name="Li Q."/>
            <person name="Zhang J."/>
            <person name="Yu X."/>
            <person name="Xie Z."/>
            <person name="Ding L."/>
            <person name="Guan P."/>
            <person name="Tang J."/>
            <person name="Liang Y."/>
            <person name="Wang S."/>
            <person name="Deng Q."/>
            <person name="Li S."/>
            <person name="Zhu J."/>
            <person name="Wang L."/>
            <person name="Liu H."/>
            <person name="Li P."/>
        </authorList>
    </citation>
    <scope>NUCLEOTIDE SEQUENCE [LARGE SCALE GENOMIC DNA]</scope>
    <source>
        <strain evidence="2">AG-1 IA</strain>
    </source>
</reference>
<protein>
    <submittedName>
        <fullName evidence="1">Uncharacterized protein</fullName>
    </submittedName>
</protein>
<sequence>MISTRSSEGRMDALRLELDNRVDRNRTENPRSRADFSGWSTCLGLIGCPRVF</sequence>
<dbReference type="AlphaFoldDB" id="L8X640"/>
<dbReference type="Proteomes" id="UP000011668">
    <property type="component" value="Unassembled WGS sequence"/>
</dbReference>
<organism evidence="1 2">
    <name type="scientific">Thanatephorus cucumeris (strain AG1-IA)</name>
    <name type="common">Rice sheath blight fungus</name>
    <name type="synonym">Rhizoctonia solani</name>
    <dbReference type="NCBI Taxonomy" id="983506"/>
    <lineage>
        <taxon>Eukaryota</taxon>
        <taxon>Fungi</taxon>
        <taxon>Dikarya</taxon>
        <taxon>Basidiomycota</taxon>
        <taxon>Agaricomycotina</taxon>
        <taxon>Agaricomycetes</taxon>
        <taxon>Cantharellales</taxon>
        <taxon>Ceratobasidiaceae</taxon>
        <taxon>Rhizoctonia</taxon>
        <taxon>Rhizoctonia solani AG-1</taxon>
    </lineage>
</organism>
<name>L8X640_THACA</name>
<proteinExistence type="predicted"/>
<evidence type="ECO:0000313" key="1">
    <source>
        <dbReference type="EMBL" id="ELU44567.1"/>
    </source>
</evidence>
<dbReference type="EMBL" id="AFRT01000292">
    <property type="protein sequence ID" value="ELU44567.1"/>
    <property type="molecule type" value="Genomic_DNA"/>
</dbReference>
<gene>
    <name evidence="1" type="ORF">AG1IA_01407</name>
</gene>